<protein>
    <submittedName>
        <fullName evidence="2">Uncharacterized protein</fullName>
    </submittedName>
</protein>
<evidence type="ECO:0000313" key="2">
    <source>
        <dbReference type="EMBL" id="PIC38904.1"/>
    </source>
</evidence>
<feature type="region of interest" description="Disordered" evidence="1">
    <location>
        <begin position="18"/>
        <end position="50"/>
    </location>
</feature>
<organism evidence="2 3">
    <name type="scientific">Caenorhabditis nigoni</name>
    <dbReference type="NCBI Taxonomy" id="1611254"/>
    <lineage>
        <taxon>Eukaryota</taxon>
        <taxon>Metazoa</taxon>
        <taxon>Ecdysozoa</taxon>
        <taxon>Nematoda</taxon>
        <taxon>Chromadorea</taxon>
        <taxon>Rhabditida</taxon>
        <taxon>Rhabditina</taxon>
        <taxon>Rhabditomorpha</taxon>
        <taxon>Rhabditoidea</taxon>
        <taxon>Rhabditidae</taxon>
        <taxon>Peloderinae</taxon>
        <taxon>Caenorhabditis</taxon>
    </lineage>
</organism>
<keyword evidence="3" id="KW-1185">Reference proteome</keyword>
<comment type="caution">
    <text evidence="2">The sequence shown here is derived from an EMBL/GenBank/DDBJ whole genome shotgun (WGS) entry which is preliminary data.</text>
</comment>
<dbReference type="Proteomes" id="UP000230233">
    <property type="component" value="Chromosome III"/>
</dbReference>
<sequence length="92" mass="10556">MKETDIGKLARTLELDKDKDTQKTTIRDVTSQQNKSPNQIRRAQKSITSPPRIIEPIQRNKRNTESILAQPKKKVKKTAPSVYYPDRAMCCS</sequence>
<feature type="compositionally biased region" description="Polar residues" evidence="1">
    <location>
        <begin position="27"/>
        <end position="49"/>
    </location>
</feature>
<accession>A0A2G5UH90</accession>
<reference evidence="3" key="1">
    <citation type="submission" date="2017-10" db="EMBL/GenBank/DDBJ databases">
        <title>Rapid genome shrinkage in a self-fertile nematode reveals novel sperm competition proteins.</title>
        <authorList>
            <person name="Yin D."/>
            <person name="Schwarz E.M."/>
            <person name="Thomas C.G."/>
            <person name="Felde R.L."/>
            <person name="Korf I.F."/>
            <person name="Cutter A.D."/>
            <person name="Schartner C.M."/>
            <person name="Ralston E.J."/>
            <person name="Meyer B.J."/>
            <person name="Haag E.S."/>
        </authorList>
    </citation>
    <scope>NUCLEOTIDE SEQUENCE [LARGE SCALE GENOMIC DNA]</scope>
    <source>
        <strain evidence="3">JU1422</strain>
    </source>
</reference>
<name>A0A2G5UH90_9PELO</name>
<evidence type="ECO:0000256" key="1">
    <source>
        <dbReference type="SAM" id="MobiDB-lite"/>
    </source>
</evidence>
<dbReference type="AlphaFoldDB" id="A0A2G5UH90"/>
<proteinExistence type="predicted"/>
<evidence type="ECO:0000313" key="3">
    <source>
        <dbReference type="Proteomes" id="UP000230233"/>
    </source>
</evidence>
<gene>
    <name evidence="2" type="primary">Cnig_chr_III.g10768</name>
    <name evidence="2" type="ORF">B9Z55_010768</name>
</gene>
<dbReference type="EMBL" id="PDUG01000003">
    <property type="protein sequence ID" value="PIC38904.1"/>
    <property type="molecule type" value="Genomic_DNA"/>
</dbReference>